<dbReference type="RefSeq" id="WP_210510142.1">
    <property type="nucleotide sequence ID" value="NZ_JAFIDN010000002.1"/>
</dbReference>
<dbReference type="Gene3D" id="3.90.550.10">
    <property type="entry name" value="Spore Coat Polysaccharide Biosynthesis Protein SpsA, Chain A"/>
    <property type="match status" value="1"/>
</dbReference>
<dbReference type="InterPro" id="IPR029044">
    <property type="entry name" value="Nucleotide-diphossugar_trans"/>
</dbReference>
<evidence type="ECO:0000313" key="3">
    <source>
        <dbReference type="Proteomes" id="UP000673975"/>
    </source>
</evidence>
<dbReference type="EMBL" id="JAFIDN010000002">
    <property type="protein sequence ID" value="MBP3191533.1"/>
    <property type="molecule type" value="Genomic_DNA"/>
</dbReference>
<sequence>MKLIIPMAGRGTRLRPHSLLTPKPLLPVAGPTLIERIIRMFGKTINRPITEIAFILGDFGDEVEEQLAVMTRKFGAEPAFYHQKEALGTAHAIYCAAPSLDGEVIIAFADTLFELSGQVDLDNADSIIWLKKVRDPSQYGVAVRNGNRITRFVEKPQTPVSDLAIIGVYYFKEGERLKEELKHLLDNDIRGHKNEFDLTDAIDSLLQKKAVFRSADVKEWLDFGTLDAWLSSTAAVMDRFDPAKKTERTFPDTRIIQPCFIGDNVSISGSTIGPYATIGEGCTITDSTISNSIIRENAVVENCTLDKSTVGASTQLHSCNQQLHVGDFSVIKPPEKSSGKKQPAKK</sequence>
<name>A0A8J7S3X3_9BACT</name>
<dbReference type="AlphaFoldDB" id="A0A8J7S3X3"/>
<dbReference type="Gene3D" id="2.160.10.10">
    <property type="entry name" value="Hexapeptide repeat proteins"/>
    <property type="match status" value="1"/>
</dbReference>
<proteinExistence type="predicted"/>
<comment type="caution">
    <text evidence="2">The sequence shown here is derived from an EMBL/GenBank/DDBJ whole genome shotgun (WGS) entry which is preliminary data.</text>
</comment>
<evidence type="ECO:0000313" key="2">
    <source>
        <dbReference type="EMBL" id="MBP3191533.1"/>
    </source>
</evidence>
<evidence type="ECO:0000259" key="1">
    <source>
        <dbReference type="Pfam" id="PF00483"/>
    </source>
</evidence>
<accession>A0A8J7S3X3</accession>
<dbReference type="InterPro" id="IPR050486">
    <property type="entry name" value="Mannose-1P_guanyltransferase"/>
</dbReference>
<gene>
    <name evidence="2" type="ORF">NATSA_02535</name>
</gene>
<dbReference type="Proteomes" id="UP000673975">
    <property type="component" value="Unassembled WGS sequence"/>
</dbReference>
<dbReference type="InterPro" id="IPR005835">
    <property type="entry name" value="NTP_transferase_dom"/>
</dbReference>
<dbReference type="PANTHER" id="PTHR22572">
    <property type="entry name" value="SUGAR-1-PHOSPHATE GUANYL TRANSFERASE"/>
    <property type="match status" value="1"/>
</dbReference>
<reference evidence="2" key="1">
    <citation type="submission" date="2021-02" db="EMBL/GenBank/DDBJ databases">
        <title>Natronogracilivirga saccharolytica gen. nov. sp. nov. a new anaerobic, haloalkiliphilic carbohydrate-fermenting bacterium from soda lake and proposing of Cyclonatronumiaceae fam. nov. in the phylum Balneolaeota.</title>
        <authorList>
            <person name="Zhilina T.N."/>
            <person name="Sorokin D.Y."/>
            <person name="Zavarzina D.G."/>
            <person name="Toshchakov S.V."/>
            <person name="Kublanov I.V."/>
        </authorList>
    </citation>
    <scope>NUCLEOTIDE SEQUENCE</scope>
    <source>
        <strain evidence="2">Z-1702</strain>
    </source>
</reference>
<organism evidence="2 3">
    <name type="scientific">Natronogracilivirga saccharolytica</name>
    <dbReference type="NCBI Taxonomy" id="2812953"/>
    <lineage>
        <taxon>Bacteria</taxon>
        <taxon>Pseudomonadati</taxon>
        <taxon>Balneolota</taxon>
        <taxon>Balneolia</taxon>
        <taxon>Balneolales</taxon>
        <taxon>Cyclonatronaceae</taxon>
        <taxon>Natronogracilivirga</taxon>
    </lineage>
</organism>
<dbReference type="CDD" id="cd04181">
    <property type="entry name" value="NTP_transferase"/>
    <property type="match status" value="1"/>
</dbReference>
<dbReference type="SUPFAM" id="SSF53448">
    <property type="entry name" value="Nucleotide-diphospho-sugar transferases"/>
    <property type="match status" value="1"/>
</dbReference>
<feature type="domain" description="Nucleotidyl transferase" evidence="1">
    <location>
        <begin position="4"/>
        <end position="236"/>
    </location>
</feature>
<protein>
    <submittedName>
        <fullName evidence="2">Glucose-1-phosphate thymidylyltransferase</fullName>
    </submittedName>
</protein>
<keyword evidence="3" id="KW-1185">Reference proteome</keyword>
<dbReference type="Pfam" id="PF00483">
    <property type="entry name" value="NTP_transferase"/>
    <property type="match status" value="1"/>
</dbReference>